<proteinExistence type="predicted"/>
<sequence>MKKFEYFFGVDFGQKVFNIDDNLSKTLQLSTISACQAQGEIERTITSLQSIRSTEQFDLFWKYVQGKSSKLNISTPRLPRLKRPPKRYDTGEAIPEYSKHLL</sequence>
<reference evidence="2" key="1">
    <citation type="submission" date="2017-05" db="UniProtKB">
        <authorList>
            <consortium name="EnsemblMetazoa"/>
        </authorList>
    </citation>
    <scope>IDENTIFICATION</scope>
</reference>
<dbReference type="InParanoid" id="A0A1X7VG84"/>
<dbReference type="AlphaFoldDB" id="A0A1X7VG84"/>
<evidence type="ECO:0000313" key="2">
    <source>
        <dbReference type="EnsemblMetazoa" id="Aqu2.1.39066_001"/>
    </source>
</evidence>
<protein>
    <submittedName>
        <fullName evidence="2">Uncharacterized protein</fullName>
    </submittedName>
</protein>
<name>A0A1X7VG84_AMPQE</name>
<accession>A0A1X7VG84</accession>
<dbReference type="EnsemblMetazoa" id="Aqu2.1.39066_001">
    <property type="protein sequence ID" value="Aqu2.1.39066_001"/>
    <property type="gene ID" value="Aqu2.1.39066"/>
</dbReference>
<organism evidence="2">
    <name type="scientific">Amphimedon queenslandica</name>
    <name type="common">Sponge</name>
    <dbReference type="NCBI Taxonomy" id="400682"/>
    <lineage>
        <taxon>Eukaryota</taxon>
        <taxon>Metazoa</taxon>
        <taxon>Porifera</taxon>
        <taxon>Demospongiae</taxon>
        <taxon>Heteroscleromorpha</taxon>
        <taxon>Haplosclerida</taxon>
        <taxon>Niphatidae</taxon>
        <taxon>Amphimedon</taxon>
    </lineage>
</organism>
<feature type="region of interest" description="Disordered" evidence="1">
    <location>
        <begin position="75"/>
        <end position="102"/>
    </location>
</feature>
<evidence type="ECO:0000256" key="1">
    <source>
        <dbReference type="SAM" id="MobiDB-lite"/>
    </source>
</evidence>